<name>A0A6C0K5U6_9ZZZZ</name>
<reference evidence="1" key="1">
    <citation type="journal article" date="2020" name="Nature">
        <title>Giant virus diversity and host interactions through global metagenomics.</title>
        <authorList>
            <person name="Schulz F."/>
            <person name="Roux S."/>
            <person name="Paez-Espino D."/>
            <person name="Jungbluth S."/>
            <person name="Walsh D.A."/>
            <person name="Denef V.J."/>
            <person name="McMahon K.D."/>
            <person name="Konstantinidis K.T."/>
            <person name="Eloe-Fadrosh E.A."/>
            <person name="Kyrpides N.C."/>
            <person name="Woyke T."/>
        </authorList>
    </citation>
    <scope>NUCLEOTIDE SEQUENCE</scope>
    <source>
        <strain evidence="1">GVMAG-S-1101171-110</strain>
    </source>
</reference>
<dbReference type="EMBL" id="MN740800">
    <property type="protein sequence ID" value="QHU12456.1"/>
    <property type="molecule type" value="Genomic_DNA"/>
</dbReference>
<accession>A0A6C0K5U6</accession>
<proteinExistence type="predicted"/>
<dbReference type="AlphaFoldDB" id="A0A6C0K5U6"/>
<evidence type="ECO:0000313" key="1">
    <source>
        <dbReference type="EMBL" id="QHU12456.1"/>
    </source>
</evidence>
<protein>
    <recommendedName>
        <fullName evidence="2">Glycosyltransferase</fullName>
    </recommendedName>
</protein>
<evidence type="ECO:0008006" key="2">
    <source>
        <dbReference type="Google" id="ProtNLM"/>
    </source>
</evidence>
<organism evidence="1">
    <name type="scientific">viral metagenome</name>
    <dbReference type="NCBI Taxonomy" id="1070528"/>
    <lineage>
        <taxon>unclassified sequences</taxon>
        <taxon>metagenomes</taxon>
        <taxon>organismal metagenomes</taxon>
    </lineage>
</organism>
<dbReference type="InterPro" id="IPR046163">
    <property type="entry name" value="DUF6165"/>
</dbReference>
<dbReference type="Pfam" id="PF19662">
    <property type="entry name" value="DUF6165"/>
    <property type="match status" value="1"/>
</dbReference>
<sequence length="377" mass="43775">MEQITLPVSLGEAIDKLTILDIKMRKISDSRRVDVKNEYDILYDRLRKYVEEYEYHYKALYNINLSLWELQDKFHGKDVNTEEAGSICKIILLENDRRYRVKAKINTMAKSVLREQKGYALKRVVLYSHLGLGDMYWMNGAVRYLATEYDEVLVICKAKYRLNAEAMYTDDPSIKLFIINDDVDLHPWHVKQNMFSENGYKILGCGWFSGKEQPEVYNLPQSFYEDIGLSHDIRTAYFYVPRTKEAKDLVKCISNSGRPYILIHEESSVQKLPITSLVKERSDSNTLILDFNKNPYDRQLNPIEWELAENVVGKPLIDYTYLIEGATELHMIESSIYCLASHLDLTKVIKKVCYAPWGDNAERLGVFTTGPVLKSTE</sequence>